<evidence type="ECO:0000256" key="4">
    <source>
        <dbReference type="ARBA" id="ARBA00022597"/>
    </source>
</evidence>
<comment type="subcellular location">
    <subcellularLocation>
        <location evidence="1">Cell membrane</location>
        <topology evidence="1">Multi-pass membrane protein</topology>
    </subcellularLocation>
</comment>
<feature type="transmembrane region" description="Helical" evidence="12">
    <location>
        <begin position="335"/>
        <end position="357"/>
    </location>
</feature>
<evidence type="ECO:0000256" key="1">
    <source>
        <dbReference type="ARBA" id="ARBA00004651"/>
    </source>
</evidence>
<organism evidence="15 16">
    <name type="scientific">Vibrio porteresiae DSM 19223</name>
    <dbReference type="NCBI Taxonomy" id="1123496"/>
    <lineage>
        <taxon>Bacteria</taxon>
        <taxon>Pseudomonadati</taxon>
        <taxon>Pseudomonadota</taxon>
        <taxon>Gammaproteobacteria</taxon>
        <taxon>Vibrionales</taxon>
        <taxon>Vibrionaceae</taxon>
        <taxon>Vibrio</taxon>
    </lineage>
</organism>
<keyword evidence="9 12" id="KW-1133">Transmembrane helix</keyword>
<dbReference type="PANTHER" id="PTHR30175:SF1">
    <property type="entry name" value="PTS SYSTEM ARBUTIN-, CELLOBIOSE-, AND SALICIN-SPECIFIC EIIBC COMPONENT-RELATED"/>
    <property type="match status" value="1"/>
</dbReference>
<keyword evidence="16" id="KW-1185">Reference proteome</keyword>
<feature type="transmembrane region" description="Helical" evidence="12">
    <location>
        <begin position="363"/>
        <end position="385"/>
    </location>
</feature>
<dbReference type="Proteomes" id="UP001304071">
    <property type="component" value="Chromosome 1"/>
</dbReference>
<dbReference type="InterPro" id="IPR003352">
    <property type="entry name" value="PTS_EIIC"/>
</dbReference>
<gene>
    <name evidence="15" type="ORF">R8Z52_03410</name>
</gene>
<dbReference type="InterPro" id="IPR036878">
    <property type="entry name" value="Glu_permease_IIB"/>
</dbReference>
<dbReference type="InterPro" id="IPR013013">
    <property type="entry name" value="PTS_EIIC_1"/>
</dbReference>
<feature type="domain" description="PTS EIIB type-1" evidence="13">
    <location>
        <begin position="11"/>
        <end position="93"/>
    </location>
</feature>
<feature type="transmembrane region" description="Helical" evidence="12">
    <location>
        <begin position="219"/>
        <end position="239"/>
    </location>
</feature>
<keyword evidence="10 12" id="KW-0472">Membrane</keyword>
<feature type="transmembrane region" description="Helical" evidence="12">
    <location>
        <begin position="435"/>
        <end position="459"/>
    </location>
</feature>
<evidence type="ECO:0000313" key="15">
    <source>
        <dbReference type="EMBL" id="WPC74325.1"/>
    </source>
</evidence>
<dbReference type="Pfam" id="PF02378">
    <property type="entry name" value="PTS_EIIC"/>
    <property type="match status" value="1"/>
</dbReference>
<evidence type="ECO:0000256" key="12">
    <source>
        <dbReference type="SAM" id="Phobius"/>
    </source>
</evidence>
<accession>A0ABZ0QEM6</accession>
<evidence type="ECO:0000313" key="16">
    <source>
        <dbReference type="Proteomes" id="UP001304071"/>
    </source>
</evidence>
<name>A0ABZ0QEM6_9VIBR</name>
<dbReference type="EMBL" id="CP138203">
    <property type="protein sequence ID" value="WPC74325.1"/>
    <property type="molecule type" value="Genomic_DNA"/>
</dbReference>
<evidence type="ECO:0000256" key="5">
    <source>
        <dbReference type="ARBA" id="ARBA00022679"/>
    </source>
</evidence>
<reference evidence="15 16" key="1">
    <citation type="submission" date="2023-11" db="EMBL/GenBank/DDBJ databases">
        <title>Plant-associative lifestyle of Vibrio porteresiae and its evolutionary dynamics.</title>
        <authorList>
            <person name="Rameshkumar N."/>
            <person name="Kirti K."/>
        </authorList>
    </citation>
    <scope>NUCLEOTIDE SEQUENCE [LARGE SCALE GENOMIC DNA]</scope>
    <source>
        <strain evidence="15 16">MSSRF30</strain>
    </source>
</reference>
<keyword evidence="3" id="KW-1003">Cell membrane</keyword>
<dbReference type="Pfam" id="PF00367">
    <property type="entry name" value="PTS_EIIB"/>
    <property type="match status" value="1"/>
</dbReference>
<feature type="active site" description="Phosphocysteine intermediate; for EIIB activity" evidence="11">
    <location>
        <position position="33"/>
    </location>
</feature>
<evidence type="ECO:0000256" key="8">
    <source>
        <dbReference type="ARBA" id="ARBA00022777"/>
    </source>
</evidence>
<evidence type="ECO:0000259" key="14">
    <source>
        <dbReference type="PROSITE" id="PS51103"/>
    </source>
</evidence>
<dbReference type="SUPFAM" id="SSF55604">
    <property type="entry name" value="Glucose permease domain IIB"/>
    <property type="match status" value="1"/>
</dbReference>
<dbReference type="InterPro" id="IPR001996">
    <property type="entry name" value="PTS_IIB_1"/>
</dbReference>
<feature type="domain" description="PTS EIIC type-1" evidence="14">
    <location>
        <begin position="111"/>
        <end position="470"/>
    </location>
</feature>
<dbReference type="PANTHER" id="PTHR30175">
    <property type="entry name" value="PHOSPHOTRANSFERASE SYSTEM TRANSPORT PROTEIN"/>
    <property type="match status" value="1"/>
</dbReference>
<keyword evidence="7 12" id="KW-0812">Transmembrane</keyword>
<feature type="transmembrane region" description="Helical" evidence="12">
    <location>
        <begin position="392"/>
        <end position="415"/>
    </location>
</feature>
<dbReference type="RefSeq" id="WP_318757261.1">
    <property type="nucleotide sequence ID" value="NZ_CP138203.1"/>
</dbReference>
<feature type="transmembrane region" description="Helical" evidence="12">
    <location>
        <begin position="150"/>
        <end position="169"/>
    </location>
</feature>
<proteinExistence type="predicted"/>
<keyword evidence="5" id="KW-0808">Transferase</keyword>
<evidence type="ECO:0000256" key="9">
    <source>
        <dbReference type="ARBA" id="ARBA00022989"/>
    </source>
</evidence>
<feature type="transmembrane region" description="Helical" evidence="12">
    <location>
        <begin position="108"/>
        <end position="130"/>
    </location>
</feature>
<dbReference type="Gene3D" id="3.30.1360.60">
    <property type="entry name" value="Glucose permease domain IIB"/>
    <property type="match status" value="1"/>
</dbReference>
<evidence type="ECO:0000256" key="10">
    <source>
        <dbReference type="ARBA" id="ARBA00023136"/>
    </source>
</evidence>
<keyword evidence="8" id="KW-0418">Kinase</keyword>
<protein>
    <submittedName>
        <fullName evidence="15">PTS transporter subunit EIIC</fullName>
    </submittedName>
</protein>
<keyword evidence="6" id="KW-0598">Phosphotransferase system</keyword>
<evidence type="ECO:0000256" key="11">
    <source>
        <dbReference type="PROSITE-ProRule" id="PRU00421"/>
    </source>
</evidence>
<dbReference type="PROSITE" id="PS51098">
    <property type="entry name" value="PTS_EIIB_TYPE_1"/>
    <property type="match status" value="1"/>
</dbReference>
<dbReference type="InterPro" id="IPR050558">
    <property type="entry name" value="PTS_Sugar-Specific_Components"/>
</dbReference>
<keyword evidence="2" id="KW-0813">Transport</keyword>
<feature type="transmembrane region" description="Helical" evidence="12">
    <location>
        <begin position="181"/>
        <end position="199"/>
    </location>
</feature>
<sequence>MAFRVITMAYEQLAKEILGGVGGKANVQSLVHCATRLRFKLNSIEKADKEQVKALDGVIAAVESGGQFQVVIGNHVGQVFQAVQAEMGGLVAAKEADALKDKQNALSVFIDIISGIFTPMIGIMAATGILKGLLALSLACGWLTAQSGTYQILFATSDSLFYFFPLALGYTAGTKFGCNPFLSLAIGGALVHPTMMAAFNASHAADYQGLDFFGIPVTFMNYASSVIPIIFATWLCSILEKRFNQWLPSAIRNFVTPLICLVIVVPLTFLVIGPISTDISEMLASAYQFVYGASPVIAGVVMGACWQIFVIFGLHWGFVPIFMNNLSVLGADSMVPLLLPAVFGQAGAALGVFLYIRDQKAKAIAGSAFIAGLFGITEPAIYGVNLPRKKPFAIGCISGAIGGAVVGFYQAHVYSFGFPSVLAFPQFIPPTGVDVSVWAVIGGGFLAMILATVLTFLFARDKSANQAVHSSQRTAGVTAK</sequence>
<evidence type="ECO:0000256" key="3">
    <source>
        <dbReference type="ARBA" id="ARBA00022475"/>
    </source>
</evidence>
<evidence type="ECO:0000256" key="6">
    <source>
        <dbReference type="ARBA" id="ARBA00022683"/>
    </source>
</evidence>
<dbReference type="CDD" id="cd00212">
    <property type="entry name" value="PTS_IIB_glc"/>
    <property type="match status" value="1"/>
</dbReference>
<feature type="transmembrane region" description="Helical" evidence="12">
    <location>
        <begin position="251"/>
        <end position="276"/>
    </location>
</feature>
<dbReference type="PROSITE" id="PS51103">
    <property type="entry name" value="PTS_EIIC_TYPE_1"/>
    <property type="match status" value="1"/>
</dbReference>
<evidence type="ECO:0000256" key="7">
    <source>
        <dbReference type="ARBA" id="ARBA00022692"/>
    </source>
</evidence>
<keyword evidence="4" id="KW-0762">Sugar transport</keyword>
<evidence type="ECO:0000256" key="2">
    <source>
        <dbReference type="ARBA" id="ARBA00022448"/>
    </source>
</evidence>
<dbReference type="InterPro" id="IPR018113">
    <property type="entry name" value="PTrfase_EIIB_Cys"/>
</dbReference>
<evidence type="ECO:0000259" key="13">
    <source>
        <dbReference type="PROSITE" id="PS51098"/>
    </source>
</evidence>
<feature type="transmembrane region" description="Helical" evidence="12">
    <location>
        <begin position="296"/>
        <end position="323"/>
    </location>
</feature>